<dbReference type="AlphaFoldDB" id="A0A4Q1BL43"/>
<comment type="caution">
    <text evidence="2">The sequence shown here is derived from an EMBL/GenBank/DDBJ whole genome shotgun (WGS) entry which is preliminary data.</text>
</comment>
<feature type="compositionally biased region" description="Polar residues" evidence="1">
    <location>
        <begin position="286"/>
        <end position="311"/>
    </location>
</feature>
<dbReference type="OrthoDB" id="2570975at2759"/>
<feature type="region of interest" description="Disordered" evidence="1">
    <location>
        <begin position="286"/>
        <end position="324"/>
    </location>
</feature>
<dbReference type="VEuPathDB" id="FungiDB:TREMEDRAFT_66115"/>
<accession>A0A4Q1BL43</accession>
<reference evidence="2 3" key="1">
    <citation type="submission" date="2016-06" db="EMBL/GenBank/DDBJ databases">
        <title>Evolution of pathogenesis and genome organization in the Tremellales.</title>
        <authorList>
            <person name="Cuomo C."/>
            <person name="Litvintseva A."/>
            <person name="Heitman J."/>
            <person name="Chen Y."/>
            <person name="Sun S."/>
            <person name="Springer D."/>
            <person name="Dromer F."/>
            <person name="Young S."/>
            <person name="Zeng Q."/>
            <person name="Chapman S."/>
            <person name="Gujja S."/>
            <person name="Saif S."/>
            <person name="Birren B."/>
        </authorList>
    </citation>
    <scope>NUCLEOTIDE SEQUENCE [LARGE SCALE GENOMIC DNA]</scope>
    <source>
        <strain evidence="2 3">ATCC 28783</strain>
    </source>
</reference>
<dbReference type="Proteomes" id="UP000289152">
    <property type="component" value="Unassembled WGS sequence"/>
</dbReference>
<evidence type="ECO:0000313" key="3">
    <source>
        <dbReference type="Proteomes" id="UP000289152"/>
    </source>
</evidence>
<dbReference type="InParanoid" id="A0A4Q1BL43"/>
<organism evidence="2 3">
    <name type="scientific">Tremella mesenterica</name>
    <name type="common">Jelly fungus</name>
    <dbReference type="NCBI Taxonomy" id="5217"/>
    <lineage>
        <taxon>Eukaryota</taxon>
        <taxon>Fungi</taxon>
        <taxon>Dikarya</taxon>
        <taxon>Basidiomycota</taxon>
        <taxon>Agaricomycotina</taxon>
        <taxon>Tremellomycetes</taxon>
        <taxon>Tremellales</taxon>
        <taxon>Tremellaceae</taxon>
        <taxon>Tremella</taxon>
    </lineage>
</organism>
<protein>
    <submittedName>
        <fullName evidence="2">Uncharacterized protein</fullName>
    </submittedName>
</protein>
<keyword evidence="3" id="KW-1185">Reference proteome</keyword>
<dbReference type="EMBL" id="SDIL01000047">
    <property type="protein sequence ID" value="RXK38499.1"/>
    <property type="molecule type" value="Genomic_DNA"/>
</dbReference>
<evidence type="ECO:0000256" key="1">
    <source>
        <dbReference type="SAM" id="MobiDB-lite"/>
    </source>
</evidence>
<name>A0A4Q1BL43_TREME</name>
<sequence length="442" mass="49545">MNTSNSALDFNPTQLRIVSNKENSSSSMISSPLGISKIHLSTISEITSTSSIKPRIGGIGKAPGSKQGGRFKPYPRIPSVQRAKAKANKPVLGKDVLEMIEERSKERMRNERREGERIKLPLRLPMPRFPEVEIDQNEFPDLQGVPVEYIRDTLNPLLRRFLACSHIYRPVPHLTPFPRPIKTTVDGKTSTRFTAPELAVAPAPVYQTDPTLDRFMETLGCKPDVVLAIHKRDDNGDYESPKIVVASKLVLASRCSHWSELTSWESTTPVPYLHYTGSPLNSALSNYISPHSSHTDTESIPQTIRQRSVSLPPTPPPSNPDNTAETEHTLILPVIPIFLPDPNTFSLIFDHLHRPTISLLPSLLDLSAEDCKSREGIMKQLRELSLEDLYSKLSKIHRVWKNLCVLGIGQKETWLQMGHAWGCVLGCMVGKGWKNEEMEMDE</sequence>
<gene>
    <name evidence="2" type="ORF">M231_04265</name>
</gene>
<proteinExistence type="predicted"/>
<evidence type="ECO:0000313" key="2">
    <source>
        <dbReference type="EMBL" id="RXK38499.1"/>
    </source>
</evidence>